<feature type="transmembrane region" description="Helical" evidence="7">
    <location>
        <begin position="14"/>
        <end position="33"/>
    </location>
</feature>
<dbReference type="GO" id="GO:0005886">
    <property type="term" value="C:plasma membrane"/>
    <property type="evidence" value="ECO:0007669"/>
    <property type="project" value="TreeGrafter"/>
</dbReference>
<evidence type="ECO:0000256" key="1">
    <source>
        <dbReference type="ARBA" id="ARBA00004141"/>
    </source>
</evidence>
<feature type="transmembrane region" description="Helical" evidence="7">
    <location>
        <begin position="425"/>
        <end position="447"/>
    </location>
</feature>
<keyword evidence="4 7" id="KW-1133">Transmembrane helix</keyword>
<dbReference type="InterPro" id="IPR001734">
    <property type="entry name" value="Na/solute_symporter"/>
</dbReference>
<dbReference type="KEGG" id="lak:106176623"/>
<feature type="transmembrane region" description="Helical" evidence="7">
    <location>
        <begin position="85"/>
        <end position="107"/>
    </location>
</feature>
<dbReference type="InterPro" id="IPR038377">
    <property type="entry name" value="Na/Glc_symporter_sf"/>
</dbReference>
<dbReference type="PANTHER" id="PTHR11819:SF195">
    <property type="entry name" value="SODIUM_GLUCOSE COTRANSPORTER 4"/>
    <property type="match status" value="1"/>
</dbReference>
<evidence type="ECO:0000256" key="2">
    <source>
        <dbReference type="ARBA" id="ARBA00006434"/>
    </source>
</evidence>
<keyword evidence="5 7" id="KW-0472">Membrane</keyword>
<dbReference type="NCBIfam" id="TIGR00813">
    <property type="entry name" value="sss"/>
    <property type="match status" value="1"/>
</dbReference>
<feature type="transmembrane region" description="Helical" evidence="7">
    <location>
        <begin position="45"/>
        <end position="65"/>
    </location>
</feature>
<dbReference type="Gene3D" id="1.20.1730.10">
    <property type="entry name" value="Sodium/glucose cotransporter"/>
    <property type="match status" value="2"/>
</dbReference>
<feature type="transmembrane region" description="Helical" evidence="7">
    <location>
        <begin position="215"/>
        <end position="233"/>
    </location>
</feature>
<organism evidence="8 9">
    <name type="scientific">Lingula anatina</name>
    <name type="common">Brachiopod</name>
    <name type="synonym">Lingula unguis</name>
    <dbReference type="NCBI Taxonomy" id="7574"/>
    <lineage>
        <taxon>Eukaryota</taxon>
        <taxon>Metazoa</taxon>
        <taxon>Spiralia</taxon>
        <taxon>Lophotrochozoa</taxon>
        <taxon>Brachiopoda</taxon>
        <taxon>Linguliformea</taxon>
        <taxon>Lingulata</taxon>
        <taxon>Lingulida</taxon>
        <taxon>Linguloidea</taxon>
        <taxon>Lingulidae</taxon>
        <taxon>Lingula</taxon>
    </lineage>
</organism>
<proteinExistence type="inferred from homology"/>
<dbReference type="PANTHER" id="PTHR11819">
    <property type="entry name" value="SOLUTE CARRIER FAMILY 5"/>
    <property type="match status" value="1"/>
</dbReference>
<accession>A0A2R2MRT5</accession>
<evidence type="ECO:0000256" key="3">
    <source>
        <dbReference type="ARBA" id="ARBA00022692"/>
    </source>
</evidence>
<dbReference type="OrthoDB" id="6132759at2759"/>
<evidence type="ECO:0000313" key="9">
    <source>
        <dbReference type="RefSeq" id="XP_023932969.1"/>
    </source>
</evidence>
<feature type="transmembrane region" description="Helical" evidence="7">
    <location>
        <begin position="363"/>
        <end position="384"/>
    </location>
</feature>
<gene>
    <name evidence="9" type="primary">LOC106176623</name>
</gene>
<feature type="transmembrane region" description="Helical" evidence="7">
    <location>
        <begin position="467"/>
        <end position="487"/>
    </location>
</feature>
<name>A0A2R2MRT5_LINAN</name>
<evidence type="ECO:0000313" key="8">
    <source>
        <dbReference type="Proteomes" id="UP000085678"/>
    </source>
</evidence>
<evidence type="ECO:0000256" key="7">
    <source>
        <dbReference type="SAM" id="Phobius"/>
    </source>
</evidence>
<dbReference type="RefSeq" id="XP_023932969.1">
    <property type="nucleotide sequence ID" value="XM_024077201.1"/>
</dbReference>
<protein>
    <submittedName>
        <fullName evidence="9">Sodium/glucose cotransporter 4</fullName>
    </submittedName>
</protein>
<dbReference type="Pfam" id="PF00474">
    <property type="entry name" value="SSF"/>
    <property type="match status" value="2"/>
</dbReference>
<feature type="transmembrane region" description="Helical" evidence="7">
    <location>
        <begin position="128"/>
        <end position="150"/>
    </location>
</feature>
<evidence type="ECO:0000256" key="5">
    <source>
        <dbReference type="ARBA" id="ARBA00023136"/>
    </source>
</evidence>
<keyword evidence="8" id="KW-1185">Reference proteome</keyword>
<keyword evidence="3 7" id="KW-0812">Transmembrane</keyword>
<comment type="subcellular location">
    <subcellularLocation>
        <location evidence="1">Membrane</location>
        <topology evidence="1">Multi-pass membrane protein</topology>
    </subcellularLocation>
</comment>
<evidence type="ECO:0000256" key="4">
    <source>
        <dbReference type="ARBA" id="ARBA00022989"/>
    </source>
</evidence>
<feature type="transmembrane region" description="Helical" evidence="7">
    <location>
        <begin position="322"/>
        <end position="351"/>
    </location>
</feature>
<dbReference type="PROSITE" id="PS50283">
    <property type="entry name" value="NA_SOLUT_SYMP_3"/>
    <property type="match status" value="1"/>
</dbReference>
<dbReference type="InParanoid" id="A0A2R2MRT5"/>
<feature type="transmembrane region" description="Helical" evidence="7">
    <location>
        <begin position="254"/>
        <end position="275"/>
    </location>
</feature>
<comment type="similarity">
    <text evidence="2 6">Belongs to the sodium:solute symporter (SSF) (TC 2.A.21) family.</text>
</comment>
<feature type="transmembrane region" description="Helical" evidence="7">
    <location>
        <begin position="396"/>
        <end position="418"/>
    </location>
</feature>
<sequence>MAAATGGLQHWGDYLAITLYFVVVLSVGIWSICRARRSSVKDYFLAGRSVTWWPIGLSLFASNIGSEHFVGLAGTGSASGFAVIAFEWNAIILLLMLAWIFLPMYFASGIYTMPEYLSRRYGGQRLRIYLSVLALATYIFNNISTLLAYVERPNSVGTLADCTFIRVGGWEALYTKYMAAVPSSVLNQTFNITARCGFPREDAFHIFRDPAGMDYPWIGLMLRTSLVGMWYWCANQVIVQRSLAAKSITHAKGASILAGYLKIIPLFIMVMPGMIARVLFPDEVGCATPEACEAVCGNTAGCSNIAYPLLVLEVLPLGLRGLLLAVMMSAVVSTLTSTFNSASTVFTLDLWRRFRKRASDVETLIVSRIFVVILCVLGVLWMPIMQNAQGGQLFQYATAITGYLQAPTCAVFIMSAFWTRATEPGAFYGMLGGQLVGIVRFVLDFAYDEPSCGEPDTRPPIVSQIHYLYFAEIQIAVALCIAIPISYMTKPLPKERLAGLTFWTVKDKLQEHIARANVTSTNLEYIGSEANVKDVSEDKVTFEVENSGSDEQENGLDLDIKKREEAPEPSWRLWLRSLCGLPPKGSAQAHHHSLKLVPMSLDETPFWRRITNMNAVVILVVLGFLYGFFA</sequence>
<evidence type="ECO:0000256" key="6">
    <source>
        <dbReference type="RuleBase" id="RU362091"/>
    </source>
</evidence>
<dbReference type="GO" id="GO:0005412">
    <property type="term" value="F:D-glucose:sodium symporter activity"/>
    <property type="evidence" value="ECO:0007669"/>
    <property type="project" value="TreeGrafter"/>
</dbReference>
<reference evidence="9" key="1">
    <citation type="submission" date="2025-08" db="UniProtKB">
        <authorList>
            <consortium name="RefSeq"/>
        </authorList>
    </citation>
    <scope>IDENTIFICATION</scope>
    <source>
        <tissue evidence="9">Gonads</tissue>
    </source>
</reference>
<dbReference type="Proteomes" id="UP000085678">
    <property type="component" value="Unplaced"/>
</dbReference>
<dbReference type="GeneID" id="106176623"/>
<feature type="transmembrane region" description="Helical" evidence="7">
    <location>
        <begin position="610"/>
        <end position="629"/>
    </location>
</feature>
<dbReference type="AlphaFoldDB" id="A0A2R2MRT5"/>